<accession>A0A7I8IKI1</accession>
<proteinExistence type="predicted"/>
<dbReference type="InterPro" id="IPR000198">
    <property type="entry name" value="RhoGAP_dom"/>
</dbReference>
<evidence type="ECO:0000259" key="4">
    <source>
        <dbReference type="PROSITE" id="PS50238"/>
    </source>
</evidence>
<name>A0A7I8IKI1_SPIIN</name>
<dbReference type="Proteomes" id="UP000663760">
    <property type="component" value="Chromosome 4"/>
</dbReference>
<dbReference type="SUPFAM" id="SSF50729">
    <property type="entry name" value="PH domain-like"/>
    <property type="match status" value="1"/>
</dbReference>
<evidence type="ECO:0000256" key="2">
    <source>
        <dbReference type="SAM" id="MobiDB-lite"/>
    </source>
</evidence>
<dbReference type="InterPro" id="IPR001849">
    <property type="entry name" value="PH_domain"/>
</dbReference>
<dbReference type="AlphaFoldDB" id="A0A7I8IKI1"/>
<dbReference type="SMART" id="SM00324">
    <property type="entry name" value="RhoGAP"/>
    <property type="match status" value="1"/>
</dbReference>
<organism evidence="5">
    <name type="scientific">Spirodela intermedia</name>
    <name type="common">Intermediate duckweed</name>
    <dbReference type="NCBI Taxonomy" id="51605"/>
    <lineage>
        <taxon>Eukaryota</taxon>
        <taxon>Viridiplantae</taxon>
        <taxon>Streptophyta</taxon>
        <taxon>Embryophyta</taxon>
        <taxon>Tracheophyta</taxon>
        <taxon>Spermatophyta</taxon>
        <taxon>Magnoliopsida</taxon>
        <taxon>Liliopsida</taxon>
        <taxon>Araceae</taxon>
        <taxon>Lemnoideae</taxon>
        <taxon>Spirodela</taxon>
    </lineage>
</organism>
<dbReference type="PROSITE" id="PS50238">
    <property type="entry name" value="RHOGAP"/>
    <property type="match status" value="1"/>
</dbReference>
<dbReference type="GO" id="GO:0007165">
    <property type="term" value="P:signal transduction"/>
    <property type="evidence" value="ECO:0007669"/>
    <property type="project" value="InterPro"/>
</dbReference>
<dbReference type="InterPro" id="IPR008936">
    <property type="entry name" value="Rho_GTPase_activation_prot"/>
</dbReference>
<keyword evidence="1" id="KW-0175">Coiled coil</keyword>
<dbReference type="InterPro" id="IPR025757">
    <property type="entry name" value="MIP1_Leuzipper"/>
</dbReference>
<reference evidence="5" key="1">
    <citation type="submission" date="2019-12" db="EMBL/GenBank/DDBJ databases">
        <authorList>
            <person name="Scholz U."/>
            <person name="Mascher M."/>
            <person name="Fiebig A."/>
        </authorList>
    </citation>
    <scope>NUCLEOTIDE SEQUENCE</scope>
</reference>
<evidence type="ECO:0000313" key="5">
    <source>
        <dbReference type="EMBL" id="CAA2618670.1"/>
    </source>
</evidence>
<keyword evidence="7" id="KW-1185">Reference proteome</keyword>
<feature type="compositionally biased region" description="Acidic residues" evidence="2">
    <location>
        <begin position="347"/>
        <end position="369"/>
    </location>
</feature>
<evidence type="ECO:0000259" key="3">
    <source>
        <dbReference type="PROSITE" id="PS50003"/>
    </source>
</evidence>
<feature type="domain" description="PH" evidence="3">
    <location>
        <begin position="1"/>
        <end position="87"/>
    </location>
</feature>
<dbReference type="PANTHER" id="PTHR46265">
    <property type="entry name" value="RHO GTPASE-ACTIVATING PROTEIN 7"/>
    <property type="match status" value="1"/>
</dbReference>
<dbReference type="InterPro" id="IPR052799">
    <property type="entry name" value="Rho_GAP_Regulators"/>
</dbReference>
<dbReference type="SUPFAM" id="SSF48350">
    <property type="entry name" value="GTPase activation domain, GAP"/>
    <property type="match status" value="1"/>
</dbReference>
<dbReference type="Pfam" id="PF00620">
    <property type="entry name" value="RhoGAP"/>
    <property type="match status" value="1"/>
</dbReference>
<feature type="region of interest" description="Disordered" evidence="2">
    <location>
        <begin position="343"/>
        <end position="372"/>
    </location>
</feature>
<protein>
    <submittedName>
        <fullName evidence="5">Uncharacterized protein</fullName>
    </submittedName>
</protein>
<sequence length="627" mass="69184">MAHTLAISWHRMDVLEEKNAPSQKGGEVNLTLGGIDLNNSGSVVVRADKKLLTVLFPDGRDGRAFTLKAETLEDMNEWKTALENALAEAPSAALVMGQTGIFRNDAMESIETSFEQWRDKRSAKSMIVGRPILLALEDIDGSPSFLEKALRFIEQYGIKVEGILRQSADVEEVEYRVQEYEKGKKEFYPNEDAHVIGDCIKHVLRELPSSPVPVSCCTALLEAFRSDRRSRIGAMRAVVSEILPEPNRCLLQRILKMMRLVASHKSENRMTVSAVAACMAPLLLRPLLAGDCELEDGFDLGGDGSIQLLQAAAAANHAQAIVIILLEEYEKIFNEDAFPSELCSGSEDCDSEDEDDDGDESTDDEILEDEGYHDAQNDLDQLTEEDPENTSSGSLDESGSDLCGDLYDIKAAEDHDSRVASPKFNNDVETTQKYAEIALSTARKNLSLESIDYSVEDDNVIQRLETAKSDLQVKVTKEVQGNAMLQASLEKRKETLHERRLALEEDVKRLQEQLRKEKELRTSLEAGLMNMRPGHVSLTSVMDPKVRGDLEEIALAEADAINLKHKVAELRGQLNQQCQLNSGNLCLACASRCNLCIIIIVVVVNLGALQVDPPAQFPQGAAFPAGK</sequence>
<dbReference type="Pfam" id="PF14389">
    <property type="entry name" value="Lzipper-MIP1"/>
    <property type="match status" value="1"/>
</dbReference>
<dbReference type="CDD" id="cd00159">
    <property type="entry name" value="RhoGAP"/>
    <property type="match status" value="1"/>
</dbReference>
<evidence type="ECO:0000256" key="1">
    <source>
        <dbReference type="SAM" id="Coils"/>
    </source>
</evidence>
<dbReference type="EMBL" id="LR746267">
    <property type="protein sequence ID" value="CAA7394646.1"/>
    <property type="molecule type" value="Genomic_DNA"/>
</dbReference>
<feature type="coiled-coil region" evidence="1">
    <location>
        <begin position="486"/>
        <end position="527"/>
    </location>
</feature>
<evidence type="ECO:0000313" key="6">
    <source>
        <dbReference type="EMBL" id="CAA7394646.1"/>
    </source>
</evidence>
<evidence type="ECO:0000313" key="7">
    <source>
        <dbReference type="Proteomes" id="UP000663760"/>
    </source>
</evidence>
<dbReference type="PANTHER" id="PTHR46265:SF25">
    <property type="entry name" value="RHO-GAP DOMAIN-CONTAINING PROTEIN"/>
    <property type="match status" value="1"/>
</dbReference>
<feature type="domain" description="Rho-GAP" evidence="4">
    <location>
        <begin position="134"/>
        <end position="333"/>
    </location>
</feature>
<gene>
    <name evidence="5" type="ORF">SI7747_04004837</name>
    <name evidence="6" type="ORF">SI8410_04005307</name>
</gene>
<dbReference type="PROSITE" id="PS50003">
    <property type="entry name" value="PH_DOMAIN"/>
    <property type="match status" value="1"/>
</dbReference>
<dbReference type="OrthoDB" id="2157866at2759"/>
<dbReference type="EMBL" id="LR743591">
    <property type="protein sequence ID" value="CAA2618670.1"/>
    <property type="molecule type" value="Genomic_DNA"/>
</dbReference>
<dbReference type="Gene3D" id="1.10.555.10">
    <property type="entry name" value="Rho GTPase activation protein"/>
    <property type="match status" value="1"/>
</dbReference>